<gene>
    <name evidence="4" type="primary">LOC106814899</name>
</gene>
<proteinExistence type="predicted"/>
<dbReference type="Proteomes" id="UP000695022">
    <property type="component" value="Unplaced"/>
</dbReference>
<dbReference type="InterPro" id="IPR001098">
    <property type="entry name" value="DNA-dir_DNA_pol_A_palm_dom"/>
</dbReference>
<evidence type="ECO:0000313" key="4">
    <source>
        <dbReference type="RefSeq" id="XP_014674796.1"/>
    </source>
</evidence>
<dbReference type="PRINTS" id="PR00868">
    <property type="entry name" value="DNAPOLI"/>
</dbReference>
<dbReference type="Gene3D" id="3.30.70.370">
    <property type="match status" value="1"/>
</dbReference>
<dbReference type="Gene3D" id="1.10.150.20">
    <property type="entry name" value="5' to 3' exonuclease, C-terminal subdomain"/>
    <property type="match status" value="1"/>
</dbReference>
<dbReference type="SMART" id="SM00482">
    <property type="entry name" value="POLAc"/>
    <property type="match status" value="1"/>
</dbReference>
<dbReference type="CDD" id="cd08638">
    <property type="entry name" value="DNA_pol_A_theta"/>
    <property type="match status" value="1"/>
</dbReference>
<dbReference type="InterPro" id="IPR036397">
    <property type="entry name" value="RNaseH_sf"/>
</dbReference>
<evidence type="ECO:0000259" key="2">
    <source>
        <dbReference type="SMART" id="SM00482"/>
    </source>
</evidence>
<keyword evidence="1" id="KW-0235">DNA replication</keyword>
<dbReference type="InterPro" id="IPR043502">
    <property type="entry name" value="DNA/RNA_pol_sf"/>
</dbReference>
<evidence type="ECO:0000313" key="3">
    <source>
        <dbReference type="Proteomes" id="UP000695022"/>
    </source>
</evidence>
<protein>
    <submittedName>
        <fullName evidence="4">DNA polymerase nu-like isoform X1</fullName>
    </submittedName>
</protein>
<feature type="domain" description="DNA-directed DNA polymerase family A palm" evidence="2">
    <location>
        <begin position="308"/>
        <end position="518"/>
    </location>
</feature>
<dbReference type="PANTHER" id="PTHR10133">
    <property type="entry name" value="DNA POLYMERASE I"/>
    <property type="match status" value="1"/>
</dbReference>
<organism evidence="3 4">
    <name type="scientific">Priapulus caudatus</name>
    <name type="common">Priapulid worm</name>
    <dbReference type="NCBI Taxonomy" id="37621"/>
    <lineage>
        <taxon>Eukaryota</taxon>
        <taxon>Metazoa</taxon>
        <taxon>Ecdysozoa</taxon>
        <taxon>Scalidophora</taxon>
        <taxon>Priapulida</taxon>
        <taxon>Priapulimorpha</taxon>
        <taxon>Priapulimorphida</taxon>
        <taxon>Priapulidae</taxon>
        <taxon>Priapulus</taxon>
    </lineage>
</organism>
<reference evidence="4" key="1">
    <citation type="submission" date="2025-08" db="UniProtKB">
        <authorList>
            <consortium name="RefSeq"/>
        </authorList>
    </citation>
    <scope>IDENTIFICATION</scope>
</reference>
<name>A0ABM1ERH5_PRICU</name>
<dbReference type="PANTHER" id="PTHR10133:SF27">
    <property type="entry name" value="DNA POLYMERASE NU"/>
    <property type="match status" value="1"/>
</dbReference>
<keyword evidence="3" id="KW-1185">Reference proteome</keyword>
<dbReference type="Pfam" id="PF00476">
    <property type="entry name" value="DNA_pol_A"/>
    <property type="match status" value="1"/>
</dbReference>
<accession>A0ABM1ERH5</accession>
<dbReference type="InterPro" id="IPR002298">
    <property type="entry name" value="DNA_polymerase_A"/>
</dbReference>
<dbReference type="GeneID" id="106814899"/>
<dbReference type="Gene3D" id="3.30.420.10">
    <property type="entry name" value="Ribonuclease H-like superfamily/Ribonuclease H"/>
    <property type="match status" value="1"/>
</dbReference>
<dbReference type="RefSeq" id="XP_014674796.1">
    <property type="nucleotide sequence ID" value="XM_014819310.1"/>
</dbReference>
<dbReference type="Gene3D" id="1.20.1060.10">
    <property type="entry name" value="Taq DNA Polymerase, Chain T, domain 4"/>
    <property type="match status" value="1"/>
</dbReference>
<sequence>MMAHPSSGRRLVLETKKQCVSTLMAAASTKLCFDAQELMYTVITELGCDQRQAVLKWSVYDPRIGAWLLDPDEPQETFSATAEVLGVKMSKFDMMSSDELLKQDMIALTQVVKVLSEKLKQQSLWDLFTLVEMKLCPILAIMDRRGIKMDTNHLSIASATLQRGISDVEKAVHSAAGHSFLISSHVQLRQVIFDELKLDEQLITKKALKMTAVGNLKSTSESVLQQLADLHPLPRLVLEHRRLSKMKSTYVDGLLTHVKDGYLHTNWEHTSAATGRLTSANPNIQSVPKEPLVFTNPGQGCDASREVTMMARDAFVSHEGYSFLAADFQQVELRLLAHLCADPVLLGLFDSSKFNQDIFIQLTSQWLGTPESQVTYSDRERTKRVVYSVMYGIGKDRLAGYLNMGVEEAKAITNSFLGKFRGVGQFTQKCVKQCRLHGYVTTIFNRRRIIRHIRSNNYLQRLQAERQAMNFAVQGSAADICKTAMIAVEKALCDRPELRASMLVQIHDELLLEVADDHLASVAGLVSGCMQDISALCGSMVTLTVPLPVSLSTGKTWGHMDAYTP</sequence>
<dbReference type="SUPFAM" id="SSF56672">
    <property type="entry name" value="DNA/RNA polymerases"/>
    <property type="match status" value="1"/>
</dbReference>
<evidence type="ECO:0000256" key="1">
    <source>
        <dbReference type="ARBA" id="ARBA00022705"/>
    </source>
</evidence>